<evidence type="ECO:0000313" key="4">
    <source>
        <dbReference type="Proteomes" id="UP000240739"/>
    </source>
</evidence>
<gene>
    <name evidence="3" type="ORF">C7Y72_17510</name>
</gene>
<dbReference type="Pfam" id="PF02616">
    <property type="entry name" value="SMC_ScpA"/>
    <property type="match status" value="1"/>
</dbReference>
<dbReference type="EMBL" id="PYYB01000003">
    <property type="protein sequence ID" value="PTL55794.1"/>
    <property type="molecule type" value="Genomic_DNA"/>
</dbReference>
<keyword evidence="1" id="KW-0159">Chromosome partition</keyword>
<dbReference type="InterPro" id="IPR023093">
    <property type="entry name" value="ScpA-like_C"/>
</dbReference>
<dbReference type="GO" id="GO:0007059">
    <property type="term" value="P:chromosome segregation"/>
    <property type="evidence" value="ECO:0007669"/>
    <property type="project" value="UniProtKB-KW"/>
</dbReference>
<dbReference type="Proteomes" id="UP000240739">
    <property type="component" value="Unassembled WGS sequence"/>
</dbReference>
<dbReference type="Gene3D" id="1.10.10.580">
    <property type="entry name" value="Structural maintenance of chromosome 1. Chain E"/>
    <property type="match status" value="1"/>
</dbReference>
<protein>
    <recommendedName>
        <fullName evidence="2">Segregation and condensation protein A</fullName>
    </recommendedName>
</protein>
<proteinExistence type="predicted"/>
<organism evidence="3 4">
    <name type="scientific">Paraconexibacter algicola</name>
    <dbReference type="NCBI Taxonomy" id="2133960"/>
    <lineage>
        <taxon>Bacteria</taxon>
        <taxon>Bacillati</taxon>
        <taxon>Actinomycetota</taxon>
        <taxon>Thermoleophilia</taxon>
        <taxon>Solirubrobacterales</taxon>
        <taxon>Paraconexibacteraceae</taxon>
        <taxon>Paraconexibacter</taxon>
    </lineage>
</organism>
<reference evidence="3 4" key="1">
    <citation type="submission" date="2018-03" db="EMBL/GenBank/DDBJ databases">
        <title>Aquarubrobacter algicola gen. nov., sp. nov., a novel actinobacterium isolated from shallow eutrophic lake during the end of cyanobacterial harmful algal blooms.</title>
        <authorList>
            <person name="Chun S.J."/>
        </authorList>
    </citation>
    <scope>NUCLEOTIDE SEQUENCE [LARGE SCALE GENOMIC DNA]</scope>
    <source>
        <strain evidence="3 4">Seoho-28</strain>
    </source>
</reference>
<dbReference type="AlphaFoldDB" id="A0A2T4UE47"/>
<accession>A0A2T4UE47</accession>
<sequence>MTVAELELDLDVFSGPFDLLLTLVLREEVDLLEVELADVVLSYIDHLEAKGELDLEVATEFLVLIAALLELKSRLMLPREEEDLLDLEPGEAAEELLARMLEAVRYRRAAEELQRRLAGEHHHRYREAPLPRWLREFREDEADSVYDPRRLGKAMGGLLKMPERISLHHLNIPKVTVAERLSILRSLLRRGTCSFDDAVRGADRMTVAVTLFALLELYKQGEATWEQAEPFGDIAIRPPRQDERPIWDAVTA</sequence>
<evidence type="ECO:0000256" key="1">
    <source>
        <dbReference type="ARBA" id="ARBA00022829"/>
    </source>
</evidence>
<evidence type="ECO:0000256" key="2">
    <source>
        <dbReference type="ARBA" id="ARBA00044777"/>
    </source>
</evidence>
<keyword evidence="4" id="KW-1185">Reference proteome</keyword>
<dbReference type="OrthoDB" id="5244380at2"/>
<dbReference type="Gene3D" id="6.10.250.2410">
    <property type="match status" value="1"/>
</dbReference>
<comment type="caution">
    <text evidence="3">The sequence shown here is derived from an EMBL/GenBank/DDBJ whole genome shotgun (WGS) entry which is preliminary data.</text>
</comment>
<name>A0A2T4UE47_9ACTN</name>
<dbReference type="InterPro" id="IPR003768">
    <property type="entry name" value="ScpA"/>
</dbReference>
<dbReference type="PANTHER" id="PTHR33969:SF2">
    <property type="entry name" value="SEGREGATION AND CONDENSATION PROTEIN A"/>
    <property type="match status" value="1"/>
</dbReference>
<evidence type="ECO:0000313" key="3">
    <source>
        <dbReference type="EMBL" id="PTL55794.1"/>
    </source>
</evidence>
<dbReference type="PANTHER" id="PTHR33969">
    <property type="entry name" value="SEGREGATION AND CONDENSATION PROTEIN A"/>
    <property type="match status" value="1"/>
</dbReference>